<dbReference type="InterPro" id="IPR036388">
    <property type="entry name" value="WH-like_DNA-bd_sf"/>
</dbReference>
<dbReference type="OrthoDB" id="5575at2759"/>
<proteinExistence type="inferred from homology"/>
<dbReference type="KEGG" id="mlr:MELLADRAFT_84583"/>
<dbReference type="GO" id="GO:0003676">
    <property type="term" value="F:nucleic acid binding"/>
    <property type="evidence" value="ECO:0007669"/>
    <property type="project" value="InterPro"/>
</dbReference>
<feature type="compositionally biased region" description="Basic and acidic residues" evidence="6">
    <location>
        <begin position="1002"/>
        <end position="1016"/>
    </location>
</feature>
<evidence type="ECO:0000256" key="6">
    <source>
        <dbReference type="SAM" id="MobiDB-lite"/>
    </source>
</evidence>
<dbReference type="SUPFAM" id="SSF158702">
    <property type="entry name" value="Sec63 N-terminal domain-like"/>
    <property type="match status" value="1"/>
</dbReference>
<dbReference type="InterPro" id="IPR011545">
    <property type="entry name" value="DEAD/DEAH_box_helicase_dom"/>
</dbReference>
<dbReference type="VEuPathDB" id="FungiDB:MELLADRAFT_84583"/>
<feature type="compositionally biased region" description="Basic and acidic residues" evidence="6">
    <location>
        <begin position="21"/>
        <end position="30"/>
    </location>
</feature>
<evidence type="ECO:0000256" key="2">
    <source>
        <dbReference type="ARBA" id="ARBA00022741"/>
    </source>
</evidence>
<dbReference type="Gene3D" id="3.40.50.300">
    <property type="entry name" value="P-loop containing nucleotide triphosphate hydrolases"/>
    <property type="match status" value="2"/>
</dbReference>
<dbReference type="SMART" id="SM00490">
    <property type="entry name" value="HELICc"/>
    <property type="match status" value="1"/>
</dbReference>
<evidence type="ECO:0000256" key="3">
    <source>
        <dbReference type="ARBA" id="ARBA00022801"/>
    </source>
</evidence>
<feature type="compositionally biased region" description="Basic and acidic residues" evidence="6">
    <location>
        <begin position="1136"/>
        <end position="1146"/>
    </location>
</feature>
<dbReference type="Gene3D" id="1.10.3380.10">
    <property type="entry name" value="Sec63 N-terminal domain-like domain"/>
    <property type="match status" value="1"/>
</dbReference>
<evidence type="ECO:0000259" key="8">
    <source>
        <dbReference type="PROSITE" id="PS51194"/>
    </source>
</evidence>
<dbReference type="SMART" id="SM00487">
    <property type="entry name" value="DEXDc"/>
    <property type="match status" value="1"/>
</dbReference>
<dbReference type="PANTHER" id="PTHR47835">
    <property type="entry name" value="HFM1, ATP DEPENDENT DNA HELICASE HOMOLOG"/>
    <property type="match status" value="1"/>
</dbReference>
<feature type="compositionally biased region" description="Basic and acidic residues" evidence="6">
    <location>
        <begin position="55"/>
        <end position="66"/>
    </location>
</feature>
<dbReference type="Pfam" id="PF00271">
    <property type="entry name" value="Helicase_C"/>
    <property type="match status" value="1"/>
</dbReference>
<dbReference type="Gene3D" id="1.10.10.10">
    <property type="entry name" value="Winged helix-like DNA-binding domain superfamily/Winged helix DNA-binding domain"/>
    <property type="match status" value="1"/>
</dbReference>
<evidence type="ECO:0000256" key="5">
    <source>
        <dbReference type="ARBA" id="ARBA00022840"/>
    </source>
</evidence>
<feature type="region of interest" description="Disordered" evidence="6">
    <location>
        <begin position="1063"/>
        <end position="1082"/>
    </location>
</feature>
<feature type="domain" description="Helicase ATP-binding" evidence="7">
    <location>
        <begin position="127"/>
        <end position="294"/>
    </location>
</feature>
<dbReference type="HOGENOM" id="CLU_000335_0_4_1"/>
<keyword evidence="2" id="KW-0547">Nucleotide-binding</keyword>
<dbReference type="CDD" id="cd18795">
    <property type="entry name" value="SF2_C_Ski2"/>
    <property type="match status" value="1"/>
</dbReference>
<dbReference type="PROSITE" id="PS51194">
    <property type="entry name" value="HELICASE_CTER"/>
    <property type="match status" value="1"/>
</dbReference>
<dbReference type="Proteomes" id="UP000001072">
    <property type="component" value="Unassembled WGS sequence"/>
</dbReference>
<feature type="region of interest" description="Disordered" evidence="6">
    <location>
        <begin position="994"/>
        <end position="1028"/>
    </location>
</feature>
<reference evidence="10" key="1">
    <citation type="journal article" date="2011" name="Proc. Natl. Acad. Sci. U.S.A.">
        <title>Obligate biotrophy features unraveled by the genomic analysis of rust fungi.</title>
        <authorList>
            <person name="Duplessis S."/>
            <person name="Cuomo C.A."/>
            <person name="Lin Y.-C."/>
            <person name="Aerts A."/>
            <person name="Tisserant E."/>
            <person name="Veneault-Fourrey C."/>
            <person name="Joly D.L."/>
            <person name="Hacquard S."/>
            <person name="Amselem J."/>
            <person name="Cantarel B.L."/>
            <person name="Chiu R."/>
            <person name="Coutinho P.M."/>
            <person name="Feau N."/>
            <person name="Field M."/>
            <person name="Frey P."/>
            <person name="Gelhaye E."/>
            <person name="Goldberg J."/>
            <person name="Grabherr M.G."/>
            <person name="Kodira C.D."/>
            <person name="Kohler A."/>
            <person name="Kuees U."/>
            <person name="Lindquist E.A."/>
            <person name="Lucas S.M."/>
            <person name="Mago R."/>
            <person name="Mauceli E."/>
            <person name="Morin E."/>
            <person name="Murat C."/>
            <person name="Pangilinan J.L."/>
            <person name="Park R."/>
            <person name="Pearson M."/>
            <person name="Quesneville H."/>
            <person name="Rouhier N."/>
            <person name="Sakthikumar S."/>
            <person name="Salamov A.A."/>
            <person name="Schmutz J."/>
            <person name="Selles B."/>
            <person name="Shapiro H."/>
            <person name="Tanguay P."/>
            <person name="Tuskan G.A."/>
            <person name="Henrissat B."/>
            <person name="Van de Peer Y."/>
            <person name="Rouze P."/>
            <person name="Ellis J.G."/>
            <person name="Dodds P.N."/>
            <person name="Schein J.E."/>
            <person name="Zhong S."/>
            <person name="Hamelin R.C."/>
            <person name="Grigoriev I.V."/>
            <person name="Szabo L.J."/>
            <person name="Martin F."/>
        </authorList>
    </citation>
    <scope>NUCLEOTIDE SEQUENCE [LARGE SCALE GENOMIC DNA]</scope>
    <source>
        <strain evidence="10">98AG31 / pathotype 3-4-7</strain>
    </source>
</reference>
<feature type="region of interest" description="Disordered" evidence="6">
    <location>
        <begin position="21"/>
        <end position="121"/>
    </location>
</feature>
<feature type="compositionally biased region" description="Polar residues" evidence="6">
    <location>
        <begin position="67"/>
        <end position="76"/>
    </location>
</feature>
<feature type="compositionally biased region" description="Basic and acidic residues" evidence="6">
    <location>
        <begin position="1070"/>
        <end position="1082"/>
    </location>
</feature>
<dbReference type="InterPro" id="IPR004179">
    <property type="entry name" value="Sec63-dom"/>
</dbReference>
<evidence type="ECO:0000313" key="9">
    <source>
        <dbReference type="EMBL" id="EGG08721.1"/>
    </source>
</evidence>
<accession>F4RFW6</accession>
<feature type="domain" description="Helicase C-terminal" evidence="8">
    <location>
        <begin position="344"/>
        <end position="537"/>
    </location>
</feature>
<dbReference type="InterPro" id="IPR052247">
    <property type="entry name" value="Meiotic_Crossover_Helicase"/>
</dbReference>
<evidence type="ECO:0008006" key="11">
    <source>
        <dbReference type="Google" id="ProtNLM"/>
    </source>
</evidence>
<dbReference type="InterPro" id="IPR001650">
    <property type="entry name" value="Helicase_C-like"/>
</dbReference>
<dbReference type="InterPro" id="IPR014001">
    <property type="entry name" value="Helicase_ATP-bd"/>
</dbReference>
<keyword evidence="5" id="KW-0067">ATP-binding</keyword>
<feature type="region of interest" description="Disordered" evidence="6">
    <location>
        <begin position="1274"/>
        <end position="1327"/>
    </location>
</feature>
<keyword evidence="4" id="KW-0347">Helicase</keyword>
<dbReference type="GO" id="GO:0043138">
    <property type="term" value="F:3'-5' DNA helicase activity"/>
    <property type="evidence" value="ECO:0007669"/>
    <property type="project" value="UniProtKB-EC"/>
</dbReference>
<dbReference type="InterPro" id="IPR027417">
    <property type="entry name" value="P-loop_NTPase"/>
</dbReference>
<feature type="region of interest" description="Disordered" evidence="6">
    <location>
        <begin position="1089"/>
        <end position="1114"/>
    </location>
</feature>
<dbReference type="InParanoid" id="F4RFW6"/>
<protein>
    <recommendedName>
        <fullName evidence="11">P-loop containing nucleoside triphosphate hydrolase protein</fullName>
    </recommendedName>
</protein>
<feature type="compositionally biased region" description="Polar residues" evidence="6">
    <location>
        <begin position="1384"/>
        <end position="1398"/>
    </location>
</feature>
<dbReference type="SUPFAM" id="SSF46785">
    <property type="entry name" value="Winged helix' DNA-binding domain"/>
    <property type="match status" value="1"/>
</dbReference>
<evidence type="ECO:0000256" key="1">
    <source>
        <dbReference type="ARBA" id="ARBA00010140"/>
    </source>
</evidence>
<evidence type="ECO:0000313" key="10">
    <source>
        <dbReference type="Proteomes" id="UP000001072"/>
    </source>
</evidence>
<sequence>MLINSTTLDIGEAAYEYNGEDYSHYDDRTGADAGPEPTRFEDLPSGPPLHLPNNQRDRVSEHRRSTETAVPNTSYSLVHDVDGPHPSIPTANRETGYPESRNTTTLTREQGPSVRSTPVSNLPDPYKKVYESEANVVVTAPTGSGKTVIFELGILRMLEYDSCAKAVYMAPTKSLCSERFQDWTTKLATLGVKCIELTGDSEFSSLKDAKIANVIITTPEKWDSMTRKWFDYPKILSVLRLVCIDEVHMLCEERGSVLEVIVSRMKTLGTPLSATVPNIHDVAEWLGDSGLIGKRKETQSPKGHAETFIFGEEYRPIKLSKFVYGVARKKDQTEYQFMSILNFKLMDMIISHSSGKPTLIFCGTRKSALQAAETISKAYEKLVESNPGKLPWKVAKSSRKISDKKLASLVSQGIGIHHAGLDWQDRKHVEELFRENIIKVLCTTSTLAVGVNLPARSVIIRGTRAYKGGSASGTDGFDNYSDLDMIQMMGRAGRPQFDTEGVAVIMTAQNDKARIDDLVNSKTLLESCLHLNLTEHINSEVNIGTITSHASALRWIHNSFLSIRIRKNPQNYSIGGAAELPGDHQLEIFVDNALNLLAKDGLIEQHDGEIHPTDLGEIMSRHCLRHKTFLILVSLKPNSTTRSQLEAISNSEEFSTIRFRAGEITAYTKLNTNVELKFSLAGKINQSYQKVMLLIQAILGGIPLVELKTDNNNPQMESNMVWQHLPRICKCLVALTIAKRDVGAKSGLELLRSVNAKAWEGSPWVLRQLDQIGEKSVKRMAESNICTIDQVRKTDASRIEMVDEQLVVSFFIRKLQILDRNPPFGTRIVKQAISMPKFECTMNRISEDVTSEGIHVCVEIEVGLSDTSSPVNWKWRNTILMATVLVLTSDHQWIEFRAIQVKLLSNPKRFTVECILIKPSQNLVTHIACQQIAGIGCTMRWSPNTPRQHYPTPKAISADDAAASDVLAGINAEDLDSSSDEIVIEKHTPLLESKKAEKRIKKPQDSTRTQTEKKDQFPVSRGKKVDKNTLNQLESGSRLENGRYKCAHKCKGVCHHSCCINGMAKPPQPRKKENTNDCSTRSEDIATCPEASFNPKQTGNSSTSKITNSGGVKAGTQYFGQGGDLPEVEDIFTTNERSKRREERPGLHRGRSQSSHTFSDPDIDTMILEDQDFLDRLDRALGNGVPAGGSKSGKFNTRPSQLPKSLEEQQVNSSSVSRFLNKKKTVNDFNERAIFRQLENKKDIKGKKKLIVESSNQHLSDVDCEETRSLPEKNVFISPSLSPEIASIPQNEKKRKAGESGNEGSNTVDDVVPEKSPSPDGVDELDDDYDLSIFEPYIAREEVLAHSAPAATRQVPASRPEHNVPAYASKRAKIDAGPEAGPSIGSSSAIMRKTSTTHLAEADQLSIATGFSENEEDEIDELEDELAWVQEYLQT</sequence>
<keyword evidence="3" id="KW-0378">Hydrolase</keyword>
<dbReference type="Pfam" id="PF02889">
    <property type="entry name" value="Sec63"/>
    <property type="match status" value="1"/>
</dbReference>
<dbReference type="FunFam" id="1.10.10.10:FF:000012">
    <property type="entry name" value="U5 small nuclear ribonucleoprotein helicase"/>
    <property type="match status" value="1"/>
</dbReference>
<dbReference type="SMART" id="SM00973">
    <property type="entry name" value="Sec63"/>
    <property type="match status" value="1"/>
</dbReference>
<evidence type="ECO:0000259" key="7">
    <source>
        <dbReference type="PROSITE" id="PS51192"/>
    </source>
</evidence>
<dbReference type="STRING" id="747676.F4RFW6"/>
<dbReference type="PANTHER" id="PTHR47835:SF3">
    <property type="entry name" value="HELICASE FOR MEIOSIS 1"/>
    <property type="match status" value="1"/>
</dbReference>
<dbReference type="RefSeq" id="XP_007408307.1">
    <property type="nucleotide sequence ID" value="XM_007408245.1"/>
</dbReference>
<dbReference type="GO" id="GO:0016787">
    <property type="term" value="F:hydrolase activity"/>
    <property type="evidence" value="ECO:0007669"/>
    <property type="project" value="UniProtKB-KW"/>
</dbReference>
<evidence type="ECO:0000256" key="4">
    <source>
        <dbReference type="ARBA" id="ARBA00022806"/>
    </source>
</evidence>
<dbReference type="GO" id="GO:0051321">
    <property type="term" value="P:meiotic cell cycle"/>
    <property type="evidence" value="ECO:0007669"/>
    <property type="project" value="UniProtKB-KW"/>
</dbReference>
<dbReference type="EMBL" id="GL883100">
    <property type="protein sequence ID" value="EGG08721.1"/>
    <property type="molecule type" value="Genomic_DNA"/>
</dbReference>
<feature type="compositionally biased region" description="Polar residues" evidence="6">
    <location>
        <begin position="1094"/>
        <end position="1110"/>
    </location>
</feature>
<name>F4RFW6_MELLP</name>
<feature type="compositionally biased region" description="Polar residues" evidence="6">
    <location>
        <begin position="100"/>
        <end position="120"/>
    </location>
</feature>
<feature type="region of interest" description="Disordered" evidence="6">
    <location>
        <begin position="1180"/>
        <end position="1210"/>
    </location>
</feature>
<feature type="compositionally biased region" description="Polar residues" evidence="6">
    <location>
        <begin position="1193"/>
        <end position="1210"/>
    </location>
</feature>
<gene>
    <name evidence="9" type="ORF">MELLADRAFT_84583</name>
</gene>
<dbReference type="PROSITE" id="PS51192">
    <property type="entry name" value="HELICASE_ATP_BIND_1"/>
    <property type="match status" value="1"/>
</dbReference>
<keyword evidence="10" id="KW-1185">Reference proteome</keyword>
<dbReference type="GO" id="GO:0005524">
    <property type="term" value="F:ATP binding"/>
    <property type="evidence" value="ECO:0007669"/>
    <property type="project" value="UniProtKB-KW"/>
</dbReference>
<dbReference type="GeneID" id="18933536"/>
<comment type="similarity">
    <text evidence="1">Belongs to the helicase family. SKI2 subfamily.</text>
</comment>
<dbReference type="InterPro" id="IPR036390">
    <property type="entry name" value="WH_DNA-bd_sf"/>
</dbReference>
<feature type="region of interest" description="Disordered" evidence="6">
    <location>
        <begin position="1134"/>
        <end position="1164"/>
    </location>
</feature>
<organism evidence="10">
    <name type="scientific">Melampsora larici-populina (strain 98AG31 / pathotype 3-4-7)</name>
    <name type="common">Poplar leaf rust fungus</name>
    <dbReference type="NCBI Taxonomy" id="747676"/>
    <lineage>
        <taxon>Eukaryota</taxon>
        <taxon>Fungi</taxon>
        <taxon>Dikarya</taxon>
        <taxon>Basidiomycota</taxon>
        <taxon>Pucciniomycotina</taxon>
        <taxon>Pucciniomycetes</taxon>
        <taxon>Pucciniales</taxon>
        <taxon>Melampsoraceae</taxon>
        <taxon>Melampsora</taxon>
    </lineage>
</organism>
<dbReference type="eggNOG" id="KOG0952">
    <property type="taxonomic scope" value="Eukaryota"/>
</dbReference>
<dbReference type="SUPFAM" id="SSF52540">
    <property type="entry name" value="P-loop containing nucleoside triphosphate hydrolases"/>
    <property type="match status" value="1"/>
</dbReference>
<feature type="region of interest" description="Disordered" evidence="6">
    <location>
        <begin position="1367"/>
        <end position="1421"/>
    </location>
</feature>
<dbReference type="Pfam" id="PF00270">
    <property type="entry name" value="DEAD"/>
    <property type="match status" value="1"/>
</dbReference>